<feature type="compositionally biased region" description="Low complexity" evidence="1">
    <location>
        <begin position="153"/>
        <end position="168"/>
    </location>
</feature>
<dbReference type="EMBL" id="PYWC01000079">
    <property type="protein sequence ID" value="PWW73459.1"/>
    <property type="molecule type" value="Genomic_DNA"/>
</dbReference>
<gene>
    <name evidence="2" type="ORF">C7212DRAFT_366018</name>
</gene>
<protein>
    <submittedName>
        <fullName evidence="2">Uncharacterized protein</fullName>
    </submittedName>
</protein>
<name>A0A317SG01_9PEZI</name>
<dbReference type="Proteomes" id="UP000246991">
    <property type="component" value="Unassembled WGS sequence"/>
</dbReference>
<accession>A0A317SG01</accession>
<sequence>MLCKSPNPIRVGQLPKAAAHLGQKTVENESNISDEDETPKPAPATVEWKPQTPPRLSPVLQPLRRSPRKHRPMRMYECASSSTDEDGDGDDGGDDGYAPHTYHKAKRAKLSVEAVEQGSNQNAAKGRKPSGPPPPPDAKAKPAPKTAAEKAAARAAAGEKAAATRAANQKALVDRITVELVAEEQRAADAGEYRPGASTPTQIKRRVKREKERMKREAAQEKLGAGATKSEQAAEAKKTAAAQKLAAAAEKRAAGISVQRAKIGEKARDPESKPGRSPGTSVGRGGKASGIDFKNEKGAAQERIAKTSAELEAAELAHAAEVAADLTSGGEEHSAESKEGLEEAHSEGGSVGEGSGDGMELELALEMSCQEAEAPEKAGLLAGAASYGRPPREVKNAGTEEGRREKSQVFMA</sequence>
<feature type="region of interest" description="Disordered" evidence="1">
    <location>
        <begin position="1"/>
        <end position="168"/>
    </location>
</feature>
<feature type="compositionally biased region" description="Acidic residues" evidence="1">
    <location>
        <begin position="83"/>
        <end position="94"/>
    </location>
</feature>
<feature type="region of interest" description="Disordered" evidence="1">
    <location>
        <begin position="320"/>
        <end position="360"/>
    </location>
</feature>
<feature type="compositionally biased region" description="Basic and acidic residues" evidence="1">
    <location>
        <begin position="209"/>
        <end position="220"/>
    </location>
</feature>
<feature type="region of interest" description="Disordered" evidence="1">
    <location>
        <begin position="185"/>
        <end position="306"/>
    </location>
</feature>
<feature type="region of interest" description="Disordered" evidence="1">
    <location>
        <begin position="382"/>
        <end position="412"/>
    </location>
</feature>
<evidence type="ECO:0000256" key="1">
    <source>
        <dbReference type="SAM" id="MobiDB-lite"/>
    </source>
</evidence>
<dbReference type="AlphaFoldDB" id="A0A317SG01"/>
<feature type="compositionally biased region" description="Basic and acidic residues" evidence="1">
    <location>
        <begin position="390"/>
        <end position="412"/>
    </location>
</feature>
<feature type="compositionally biased region" description="Basic and acidic residues" evidence="1">
    <location>
        <begin position="293"/>
        <end position="305"/>
    </location>
</feature>
<reference evidence="2 3" key="1">
    <citation type="submission" date="2018-03" db="EMBL/GenBank/DDBJ databases">
        <title>Genomes of Pezizomycetes fungi and the evolution of truffles.</title>
        <authorList>
            <person name="Murat C."/>
            <person name="Payen T."/>
            <person name="Noel B."/>
            <person name="Kuo A."/>
            <person name="Martin F.M."/>
        </authorList>
    </citation>
    <scope>NUCLEOTIDE SEQUENCE [LARGE SCALE GENOMIC DNA]</scope>
    <source>
        <strain evidence="2">091103-1</strain>
    </source>
</reference>
<feature type="compositionally biased region" description="Basic and acidic residues" evidence="1">
    <location>
        <begin position="330"/>
        <end position="346"/>
    </location>
</feature>
<proteinExistence type="predicted"/>
<feature type="compositionally biased region" description="Low complexity" evidence="1">
    <location>
        <begin position="239"/>
        <end position="248"/>
    </location>
</feature>
<feature type="compositionally biased region" description="Basic and acidic residues" evidence="1">
    <location>
        <begin position="262"/>
        <end position="274"/>
    </location>
</feature>
<comment type="caution">
    <text evidence="2">The sequence shown here is derived from an EMBL/GenBank/DDBJ whole genome shotgun (WGS) entry which is preliminary data.</text>
</comment>
<evidence type="ECO:0000313" key="2">
    <source>
        <dbReference type="EMBL" id="PWW73459.1"/>
    </source>
</evidence>
<keyword evidence="3" id="KW-1185">Reference proteome</keyword>
<evidence type="ECO:0000313" key="3">
    <source>
        <dbReference type="Proteomes" id="UP000246991"/>
    </source>
</evidence>
<organism evidence="2 3">
    <name type="scientific">Tuber magnatum</name>
    <name type="common">white Piedmont truffle</name>
    <dbReference type="NCBI Taxonomy" id="42249"/>
    <lineage>
        <taxon>Eukaryota</taxon>
        <taxon>Fungi</taxon>
        <taxon>Dikarya</taxon>
        <taxon>Ascomycota</taxon>
        <taxon>Pezizomycotina</taxon>
        <taxon>Pezizomycetes</taxon>
        <taxon>Pezizales</taxon>
        <taxon>Tuberaceae</taxon>
        <taxon>Tuber</taxon>
    </lineage>
</organism>